<dbReference type="Proteomes" id="UP000655588">
    <property type="component" value="Unassembled WGS sequence"/>
</dbReference>
<proteinExistence type="predicted"/>
<accession>A0A833SKH9</accession>
<reference evidence="1" key="1">
    <citation type="submission" date="2019-11" db="EMBL/GenBank/DDBJ databases">
        <title>The nuclear and mitochondrial genomes of Frieseomelitta varia - a highly eusocial stingless bee (Meliponini) with a permanently sterile worker caste.</title>
        <authorList>
            <person name="Freitas F.C.P."/>
            <person name="Lourenco A.P."/>
            <person name="Nunes F.M.F."/>
            <person name="Paschoal A.R."/>
            <person name="Abreu F.C.P."/>
            <person name="Barbin F.O."/>
            <person name="Bataglia L."/>
            <person name="Cardoso-Junior C.A.M."/>
            <person name="Cervoni M.S."/>
            <person name="Silva S.R."/>
            <person name="Dalarmi F."/>
            <person name="Del Lama M.A."/>
            <person name="Depintor T.S."/>
            <person name="Ferreira K.M."/>
            <person name="Goria P.S."/>
            <person name="Jaskot M.C."/>
            <person name="Lago D.C."/>
            <person name="Luna-Lucena D."/>
            <person name="Moda L.M."/>
            <person name="Nascimento L."/>
            <person name="Pedrino M."/>
            <person name="Rabico F.O."/>
            <person name="Sanches F.C."/>
            <person name="Santos D.E."/>
            <person name="Santos C.G."/>
            <person name="Vieira J."/>
            <person name="Lopes T.F."/>
            <person name="Barchuk A.R."/>
            <person name="Hartfelder K."/>
            <person name="Simoes Z.L.P."/>
            <person name="Bitondi M.M.G."/>
            <person name="Pinheiro D.G."/>
        </authorList>
    </citation>
    <scope>NUCLEOTIDE SEQUENCE</scope>
    <source>
        <strain evidence="1">USP_RPSP 00005682</strain>
        <tissue evidence="1">Whole individual</tissue>
    </source>
</reference>
<dbReference type="AlphaFoldDB" id="A0A833SKH9"/>
<dbReference type="EMBL" id="WNWW01000131">
    <property type="protein sequence ID" value="KAF3430072.1"/>
    <property type="molecule type" value="Genomic_DNA"/>
</dbReference>
<sequence length="94" mass="10799">MMHTTRADTSERRFEIQCKLEAEIASLEALKEAEERSRKLTNNVVGILSSLEQRLATLRRTILPVYNETGNLQAQQQNPSQQIIYTLAYLVHNL</sequence>
<keyword evidence="2" id="KW-1185">Reference proteome</keyword>
<organism evidence="1 2">
    <name type="scientific">Frieseomelitta varia</name>
    <dbReference type="NCBI Taxonomy" id="561572"/>
    <lineage>
        <taxon>Eukaryota</taxon>
        <taxon>Metazoa</taxon>
        <taxon>Ecdysozoa</taxon>
        <taxon>Arthropoda</taxon>
        <taxon>Hexapoda</taxon>
        <taxon>Insecta</taxon>
        <taxon>Pterygota</taxon>
        <taxon>Neoptera</taxon>
        <taxon>Endopterygota</taxon>
        <taxon>Hymenoptera</taxon>
        <taxon>Apocrita</taxon>
        <taxon>Aculeata</taxon>
        <taxon>Apoidea</taxon>
        <taxon>Anthophila</taxon>
        <taxon>Apidae</taxon>
        <taxon>Frieseomelitta</taxon>
    </lineage>
</organism>
<evidence type="ECO:0000313" key="1">
    <source>
        <dbReference type="EMBL" id="KAF3430072.1"/>
    </source>
</evidence>
<evidence type="ECO:0000313" key="2">
    <source>
        <dbReference type="Proteomes" id="UP000655588"/>
    </source>
</evidence>
<name>A0A833SKH9_9HYME</name>
<gene>
    <name evidence="1" type="ORF">E2986_11674</name>
</gene>
<protein>
    <submittedName>
        <fullName evidence="1">Uncharacterized protein</fullName>
    </submittedName>
</protein>
<comment type="caution">
    <text evidence="1">The sequence shown here is derived from an EMBL/GenBank/DDBJ whole genome shotgun (WGS) entry which is preliminary data.</text>
</comment>